<dbReference type="eggNOG" id="KOG0800">
    <property type="taxonomic scope" value="Eukaryota"/>
</dbReference>
<reference evidence="1 2" key="1">
    <citation type="submission" date="2012-08" db="EMBL/GenBank/DDBJ databases">
        <title>Oryza genome evolution.</title>
        <authorList>
            <person name="Wing R.A."/>
        </authorList>
    </citation>
    <scope>NUCLEOTIDE SEQUENCE</scope>
</reference>
<protein>
    <submittedName>
        <fullName evidence="1">Uncharacterized protein</fullName>
    </submittedName>
</protein>
<evidence type="ECO:0000313" key="2">
    <source>
        <dbReference type="Proteomes" id="UP000032180"/>
    </source>
</evidence>
<proteinExistence type="predicted"/>
<dbReference type="AlphaFoldDB" id="A0A0D9VFK5"/>
<organism evidence="1 2">
    <name type="scientific">Leersia perrieri</name>
    <dbReference type="NCBI Taxonomy" id="77586"/>
    <lineage>
        <taxon>Eukaryota</taxon>
        <taxon>Viridiplantae</taxon>
        <taxon>Streptophyta</taxon>
        <taxon>Embryophyta</taxon>
        <taxon>Tracheophyta</taxon>
        <taxon>Spermatophyta</taxon>
        <taxon>Magnoliopsida</taxon>
        <taxon>Liliopsida</taxon>
        <taxon>Poales</taxon>
        <taxon>Poaceae</taxon>
        <taxon>BOP clade</taxon>
        <taxon>Oryzoideae</taxon>
        <taxon>Oryzeae</taxon>
        <taxon>Oryzinae</taxon>
        <taxon>Leersia</taxon>
    </lineage>
</organism>
<dbReference type="Gramene" id="LPERR02G12310.3">
    <property type="protein sequence ID" value="LPERR02G12310.3"/>
    <property type="gene ID" value="LPERR02G12310"/>
</dbReference>
<sequence>MEVLDLVSSDSESGSEVEVFMHSPDRKRAACEVDHCHNRGSAYARAGHHHESQSFLERERMARLLHPWSHEVKKGKEKVGEGERHEALVPDDPLVVKKSVGPHGFTLVGDSKCGDGENEGAMCCSNQFGGSVSMTRKESDRMGFQERDDQHGLLHSSSGTPCDNWKGILGARPSDLDDNTLLYSRDNGKRKLEIPMHGPSTVPTNEVTGAGDVFMEGGSSTWLSRIRGLNYPFPDENQLRTRQIETDEEFARMLQEQFNNEQPGLQNCDEVDTTLAWTLQEEDVERARNAAREGQSSSLHALISLLRGVMLFLLRAKGTVPWHTYIHMADTHQLKVLLRGQMIICQTEGVCKEAPTGLKQSNIIFAYFQMLISQLTRGCFREENMDLETRMAILDSLQEAFGNYADEFISESDDDDYENLITLDDNNHHRGVSDDEINNLPLSVVEIALPLVLPSGIYRACINFIKRWLRMKISCPVCKSDVI</sequence>
<name>A0A0D9VFK5_9ORYZ</name>
<evidence type="ECO:0000313" key="1">
    <source>
        <dbReference type="EnsemblPlants" id="LPERR02G12310.3"/>
    </source>
</evidence>
<accession>A0A0D9VFK5</accession>
<dbReference type="Proteomes" id="UP000032180">
    <property type="component" value="Chromosome 2"/>
</dbReference>
<dbReference type="EnsemblPlants" id="LPERR02G12310.3">
    <property type="protein sequence ID" value="LPERR02G12310.3"/>
    <property type="gene ID" value="LPERR02G12310"/>
</dbReference>
<reference evidence="2" key="2">
    <citation type="submission" date="2013-12" db="EMBL/GenBank/DDBJ databases">
        <authorList>
            <person name="Yu Y."/>
            <person name="Lee S."/>
            <person name="de Baynast K."/>
            <person name="Wissotski M."/>
            <person name="Liu L."/>
            <person name="Talag J."/>
            <person name="Goicoechea J."/>
            <person name="Angelova A."/>
            <person name="Jetty R."/>
            <person name="Kudrna D."/>
            <person name="Golser W."/>
            <person name="Rivera L."/>
            <person name="Zhang J."/>
            <person name="Wing R."/>
        </authorList>
    </citation>
    <scope>NUCLEOTIDE SEQUENCE</scope>
</reference>
<reference evidence="1" key="3">
    <citation type="submission" date="2015-04" db="UniProtKB">
        <authorList>
            <consortium name="EnsemblPlants"/>
        </authorList>
    </citation>
    <scope>IDENTIFICATION</scope>
</reference>
<dbReference type="STRING" id="77586.A0A0D9VFK5"/>
<keyword evidence="2" id="KW-1185">Reference proteome</keyword>